<gene>
    <name evidence="2" type="ordered locus">Bind_0943</name>
</gene>
<feature type="domain" description="Phosphodiester glycosidase" evidence="1">
    <location>
        <begin position="92"/>
        <end position="256"/>
    </location>
</feature>
<dbReference type="Pfam" id="PF09992">
    <property type="entry name" value="NAGPA"/>
    <property type="match status" value="1"/>
</dbReference>
<dbReference type="AlphaFoldDB" id="B2II06"/>
<reference evidence="3" key="1">
    <citation type="submission" date="2008-03" db="EMBL/GenBank/DDBJ databases">
        <title>Complete sequence of chromosome of Beijerinckia indica subsp. indica ATCC 9039.</title>
        <authorList>
            <consortium name="US DOE Joint Genome Institute"/>
            <person name="Copeland A."/>
            <person name="Lucas S."/>
            <person name="Lapidus A."/>
            <person name="Glavina del Rio T."/>
            <person name="Dalin E."/>
            <person name="Tice H."/>
            <person name="Bruce D."/>
            <person name="Goodwin L."/>
            <person name="Pitluck S."/>
            <person name="LaButti K."/>
            <person name="Schmutz J."/>
            <person name="Larimer F."/>
            <person name="Land M."/>
            <person name="Hauser L."/>
            <person name="Kyrpides N."/>
            <person name="Mikhailova N."/>
            <person name="Dunfield P.F."/>
            <person name="Dedysh S.N."/>
            <person name="Liesack W."/>
            <person name="Saw J.H."/>
            <person name="Alam M."/>
            <person name="Chen Y."/>
            <person name="Murrell J.C."/>
            <person name="Richardson P."/>
        </authorList>
    </citation>
    <scope>NUCLEOTIDE SEQUENCE [LARGE SCALE GENOMIC DNA]</scope>
    <source>
        <strain evidence="3">ATCC 9039 / DSM 1715 / NCIMB 8712</strain>
    </source>
</reference>
<dbReference type="eggNOG" id="COG3698">
    <property type="taxonomic scope" value="Bacteria"/>
</dbReference>
<name>B2II06_BEII9</name>
<accession>B2II06</accession>
<dbReference type="HOGENOM" id="CLU_076045_0_1_5"/>
<reference evidence="2 3" key="2">
    <citation type="journal article" date="2010" name="J. Bacteriol.">
        <title>Complete genome sequence of Beijerinckia indica subsp. indica.</title>
        <authorList>
            <person name="Tamas I."/>
            <person name="Dedysh S.N."/>
            <person name="Liesack W."/>
            <person name="Stott M.B."/>
            <person name="Alam M."/>
            <person name="Murrell J.C."/>
            <person name="Dunfield P.F."/>
        </authorList>
    </citation>
    <scope>NUCLEOTIDE SEQUENCE [LARGE SCALE GENOMIC DNA]</scope>
    <source>
        <strain evidence="3">ATCC 9039 / DSM 1715 / NCIMB 8712</strain>
    </source>
</reference>
<dbReference type="Proteomes" id="UP000001695">
    <property type="component" value="Chromosome"/>
</dbReference>
<proteinExistence type="predicted"/>
<dbReference type="KEGG" id="bid:Bind_0943"/>
<protein>
    <recommendedName>
        <fullName evidence="1">Phosphodiester glycosidase domain-containing protein</fullName>
    </recommendedName>
</protein>
<dbReference type="STRING" id="395963.Bind_0943"/>
<keyword evidence="3" id="KW-1185">Reference proteome</keyword>
<evidence type="ECO:0000313" key="3">
    <source>
        <dbReference type="Proteomes" id="UP000001695"/>
    </source>
</evidence>
<evidence type="ECO:0000313" key="2">
    <source>
        <dbReference type="EMBL" id="ACB94589.1"/>
    </source>
</evidence>
<dbReference type="InterPro" id="IPR018711">
    <property type="entry name" value="NAGPA"/>
</dbReference>
<dbReference type="EMBL" id="CP001016">
    <property type="protein sequence ID" value="ACB94589.1"/>
    <property type="molecule type" value="Genomic_DNA"/>
</dbReference>
<evidence type="ECO:0000259" key="1">
    <source>
        <dbReference type="Pfam" id="PF09992"/>
    </source>
</evidence>
<sequence>MGLVKLKQTTAASQMFIFTKLLMRVFLPLFLSAGTAWAEPCLPLTEEGINYVVCRFDTKRSDLRLFWQQPGGQPYGGFAPLRAQLQPKGETLEFAMNAGMFQEDLSPVGLYIQEGRLLHPANMRNGPGNFHMKPNGIFYFSQTSAGVMETGRFLQSGLKPDYATQSGPLLVANNQLHPKIEPTGTSEKIRNGVGVRDNHEVIFAISEAPVTFFRFARLFRDRLHCPDALFLDGSISSLYAPSLNRDDQWRPIGPIVGAVSKPTQGAAGK</sequence>
<organism evidence="2 3">
    <name type="scientific">Beijerinckia indica subsp. indica (strain ATCC 9039 / DSM 1715 / NCIMB 8712)</name>
    <dbReference type="NCBI Taxonomy" id="395963"/>
    <lineage>
        <taxon>Bacteria</taxon>
        <taxon>Pseudomonadati</taxon>
        <taxon>Pseudomonadota</taxon>
        <taxon>Alphaproteobacteria</taxon>
        <taxon>Hyphomicrobiales</taxon>
        <taxon>Beijerinckiaceae</taxon>
        <taxon>Beijerinckia</taxon>
    </lineage>
</organism>